<name>A0A1W1UW20_9DEIO</name>
<proteinExistence type="predicted"/>
<reference evidence="2 3" key="1">
    <citation type="submission" date="2017-04" db="EMBL/GenBank/DDBJ databases">
        <authorList>
            <person name="Afonso C.L."/>
            <person name="Miller P.J."/>
            <person name="Scott M.A."/>
            <person name="Spackman E."/>
            <person name="Goraichik I."/>
            <person name="Dimitrov K.M."/>
            <person name="Suarez D.L."/>
            <person name="Swayne D.E."/>
        </authorList>
    </citation>
    <scope>NUCLEOTIDE SEQUENCE [LARGE SCALE GENOMIC DNA]</scope>
    <source>
        <strain evidence="2 3">KR-140</strain>
    </source>
</reference>
<organism evidence="2 3">
    <name type="scientific">Deinococcus hopiensis KR-140</name>
    <dbReference type="NCBI Taxonomy" id="695939"/>
    <lineage>
        <taxon>Bacteria</taxon>
        <taxon>Thermotogati</taxon>
        <taxon>Deinococcota</taxon>
        <taxon>Deinococci</taxon>
        <taxon>Deinococcales</taxon>
        <taxon>Deinococcaceae</taxon>
        <taxon>Deinococcus</taxon>
    </lineage>
</organism>
<keyword evidence="3" id="KW-1185">Reference proteome</keyword>
<dbReference type="EMBL" id="FWWU01000008">
    <property type="protein sequence ID" value="SMB85297.1"/>
    <property type="molecule type" value="Genomic_DNA"/>
</dbReference>
<sequence>MVSPGRLWDTAKGVQRADGHQHQVGLPIALEGGDVGGYSSDQGLKPQAIVGDPTQDCSWPTLEQPHDIHGEIQRDLLQEEQSSLGVRFGSPGQ</sequence>
<feature type="region of interest" description="Disordered" evidence="1">
    <location>
        <begin position="1"/>
        <end position="22"/>
    </location>
</feature>
<dbReference type="AlphaFoldDB" id="A0A1W1UW20"/>
<evidence type="ECO:0000313" key="3">
    <source>
        <dbReference type="Proteomes" id="UP000192582"/>
    </source>
</evidence>
<gene>
    <name evidence="2" type="ORF">SAMN00790413_03347</name>
</gene>
<dbReference type="Proteomes" id="UP000192582">
    <property type="component" value="Unassembled WGS sequence"/>
</dbReference>
<dbReference type="STRING" id="695939.SAMN00790413_03347"/>
<evidence type="ECO:0000256" key="1">
    <source>
        <dbReference type="SAM" id="MobiDB-lite"/>
    </source>
</evidence>
<evidence type="ECO:0000313" key="2">
    <source>
        <dbReference type="EMBL" id="SMB85297.1"/>
    </source>
</evidence>
<accession>A0A1W1UW20</accession>
<protein>
    <submittedName>
        <fullName evidence="2">Uncharacterized protein</fullName>
    </submittedName>
</protein>